<dbReference type="GO" id="GO:0097367">
    <property type="term" value="F:carbohydrate derivative binding"/>
    <property type="evidence" value="ECO:0007669"/>
    <property type="project" value="InterPro"/>
</dbReference>
<keyword evidence="3" id="KW-0804">Transcription</keyword>
<dbReference type="Proteomes" id="UP000517547">
    <property type="component" value="Unassembled WGS sequence"/>
</dbReference>
<dbReference type="Pfam" id="PF01380">
    <property type="entry name" value="SIS"/>
    <property type="match status" value="1"/>
</dbReference>
<dbReference type="Gene3D" id="3.40.50.10490">
    <property type="entry name" value="Glucose-6-phosphate isomerase like protein, domain 1"/>
    <property type="match status" value="1"/>
</dbReference>
<dbReference type="Pfam" id="PF01418">
    <property type="entry name" value="HTH_6"/>
    <property type="match status" value="1"/>
</dbReference>
<dbReference type="AlphaFoldDB" id="A0A7Y7XUU0"/>
<dbReference type="PROSITE" id="PS51071">
    <property type="entry name" value="HTH_RPIR"/>
    <property type="match status" value="1"/>
</dbReference>
<dbReference type="InterPro" id="IPR036388">
    <property type="entry name" value="WH-like_DNA-bd_sf"/>
</dbReference>
<name>A0A7Y7XUU0_9PSED</name>
<dbReference type="PANTHER" id="PTHR30514:SF18">
    <property type="entry name" value="RPIR-FAMILY TRANSCRIPTIONAL REGULATOR"/>
    <property type="match status" value="1"/>
</dbReference>
<protein>
    <submittedName>
        <fullName evidence="6">MurR/RpiR family transcriptional regulator</fullName>
    </submittedName>
</protein>
<evidence type="ECO:0000256" key="3">
    <source>
        <dbReference type="ARBA" id="ARBA00023163"/>
    </source>
</evidence>
<dbReference type="SUPFAM" id="SSF46689">
    <property type="entry name" value="Homeodomain-like"/>
    <property type="match status" value="1"/>
</dbReference>
<evidence type="ECO:0000259" key="4">
    <source>
        <dbReference type="PROSITE" id="PS51071"/>
    </source>
</evidence>
<keyword evidence="1" id="KW-0805">Transcription regulation</keyword>
<dbReference type="SUPFAM" id="SSF53697">
    <property type="entry name" value="SIS domain"/>
    <property type="match status" value="1"/>
</dbReference>
<dbReference type="GO" id="GO:0003677">
    <property type="term" value="F:DNA binding"/>
    <property type="evidence" value="ECO:0007669"/>
    <property type="project" value="UniProtKB-KW"/>
</dbReference>
<evidence type="ECO:0000259" key="5">
    <source>
        <dbReference type="PROSITE" id="PS51464"/>
    </source>
</evidence>
<dbReference type="InterPro" id="IPR001347">
    <property type="entry name" value="SIS_dom"/>
</dbReference>
<evidence type="ECO:0000256" key="1">
    <source>
        <dbReference type="ARBA" id="ARBA00023015"/>
    </source>
</evidence>
<keyword evidence="2" id="KW-0238">DNA-binding</keyword>
<comment type="caution">
    <text evidence="6">The sequence shown here is derived from an EMBL/GenBank/DDBJ whole genome shotgun (WGS) entry which is preliminary data.</text>
</comment>
<evidence type="ECO:0000313" key="7">
    <source>
        <dbReference type="Proteomes" id="UP000517547"/>
    </source>
</evidence>
<evidence type="ECO:0000313" key="6">
    <source>
        <dbReference type="EMBL" id="NWC12723.1"/>
    </source>
</evidence>
<dbReference type="InterPro" id="IPR009057">
    <property type="entry name" value="Homeodomain-like_sf"/>
</dbReference>
<sequence>MDKHQLDKLIEATFQSLTPTLQRAARFVLDHPNDVALQSMRTVAGMAKLQPASMLRLARQLGFDGYEQLRDCFRVWLTERDSMFTQRADALRKRSKGDQNTGLISEMLSAEQSNLEDTFSPERYEQILAAHSLLVNARHIYVVGLRSLFPAAYYFSYVCGMFLNNTTLLSGVGGAFADELRRIGPDDALVVFSYHPYAQDTLRAVQFCGERGARIVAITDSPVSPVAGPSDVLIVVRNATPSLFPSVVPALAVSQTLAALLVANGNEDSLQQIANSEAQLKRFNVYVE</sequence>
<organism evidence="6 7">
    <name type="scientific">Pseudomonas gingeri</name>
    <dbReference type="NCBI Taxonomy" id="117681"/>
    <lineage>
        <taxon>Bacteria</taxon>
        <taxon>Pseudomonadati</taxon>
        <taxon>Pseudomonadota</taxon>
        <taxon>Gammaproteobacteria</taxon>
        <taxon>Pseudomonadales</taxon>
        <taxon>Pseudomonadaceae</taxon>
        <taxon>Pseudomonas</taxon>
    </lineage>
</organism>
<dbReference type="EMBL" id="JACAQE010000001">
    <property type="protein sequence ID" value="NWC12723.1"/>
    <property type="molecule type" value="Genomic_DNA"/>
</dbReference>
<dbReference type="GO" id="GO:0003700">
    <property type="term" value="F:DNA-binding transcription factor activity"/>
    <property type="evidence" value="ECO:0007669"/>
    <property type="project" value="InterPro"/>
</dbReference>
<accession>A0A7Y7XUU0</accession>
<evidence type="ECO:0000256" key="2">
    <source>
        <dbReference type="ARBA" id="ARBA00023125"/>
    </source>
</evidence>
<dbReference type="InterPro" id="IPR046348">
    <property type="entry name" value="SIS_dom_sf"/>
</dbReference>
<dbReference type="PANTHER" id="PTHR30514">
    <property type="entry name" value="GLUCOKINASE"/>
    <property type="match status" value="1"/>
</dbReference>
<dbReference type="CDD" id="cd05013">
    <property type="entry name" value="SIS_RpiR"/>
    <property type="match status" value="1"/>
</dbReference>
<dbReference type="Gene3D" id="1.10.10.10">
    <property type="entry name" value="Winged helix-like DNA-binding domain superfamily/Winged helix DNA-binding domain"/>
    <property type="match status" value="1"/>
</dbReference>
<feature type="domain" description="HTH rpiR-type" evidence="4">
    <location>
        <begin position="4"/>
        <end position="80"/>
    </location>
</feature>
<reference evidence="6 7" key="1">
    <citation type="submission" date="2020-04" db="EMBL/GenBank/DDBJ databases">
        <title>Molecular characterization of pseudomonads from Agaricus bisporus reveal novel blotch 2 pathogens in Western Europe.</title>
        <authorList>
            <person name="Taparia T."/>
            <person name="Krijger M."/>
            <person name="Haynes E."/>
            <person name="Elpinstone J.G."/>
            <person name="Noble R."/>
            <person name="Van Der Wolf J."/>
        </authorList>
    </citation>
    <scope>NUCLEOTIDE SEQUENCE [LARGE SCALE GENOMIC DNA]</scope>
    <source>
        <strain evidence="6 7">IPO3738</strain>
    </source>
</reference>
<dbReference type="InterPro" id="IPR035472">
    <property type="entry name" value="RpiR-like_SIS"/>
</dbReference>
<dbReference type="InterPro" id="IPR047640">
    <property type="entry name" value="RpiR-like"/>
</dbReference>
<feature type="domain" description="SIS" evidence="5">
    <location>
        <begin position="130"/>
        <end position="272"/>
    </location>
</feature>
<proteinExistence type="predicted"/>
<dbReference type="GO" id="GO:1901135">
    <property type="term" value="P:carbohydrate derivative metabolic process"/>
    <property type="evidence" value="ECO:0007669"/>
    <property type="project" value="InterPro"/>
</dbReference>
<dbReference type="PROSITE" id="PS51464">
    <property type="entry name" value="SIS"/>
    <property type="match status" value="1"/>
</dbReference>
<dbReference type="RefSeq" id="WP_017128187.1">
    <property type="nucleotide sequence ID" value="NZ_JACAPC010000012.1"/>
</dbReference>
<gene>
    <name evidence="6" type="ORF">HX845_03615</name>
</gene>
<dbReference type="InterPro" id="IPR000281">
    <property type="entry name" value="HTH_RpiR"/>
</dbReference>